<keyword evidence="3" id="KW-1185">Reference proteome</keyword>
<gene>
    <name evidence="2" type="ORF">PENARI_c031G09261</name>
</gene>
<dbReference type="Proteomes" id="UP000177622">
    <property type="component" value="Unassembled WGS sequence"/>
</dbReference>
<dbReference type="STRING" id="1835702.A0A1F5L569"/>
<accession>A0A1F5L569</accession>
<evidence type="ECO:0000313" key="2">
    <source>
        <dbReference type="EMBL" id="OGE48227.1"/>
    </source>
</evidence>
<feature type="compositionally biased region" description="Low complexity" evidence="1">
    <location>
        <begin position="99"/>
        <end position="124"/>
    </location>
</feature>
<reference evidence="2 3" key="1">
    <citation type="journal article" date="2016" name="Sci. Rep.">
        <title>Penicillium arizonense, a new, genome sequenced fungal species, reveals a high chemical diversity in secreted metabolites.</title>
        <authorList>
            <person name="Grijseels S."/>
            <person name="Nielsen J.C."/>
            <person name="Randelovic M."/>
            <person name="Nielsen J."/>
            <person name="Nielsen K.F."/>
            <person name="Workman M."/>
            <person name="Frisvad J.C."/>
        </authorList>
    </citation>
    <scope>NUCLEOTIDE SEQUENCE [LARGE SCALE GENOMIC DNA]</scope>
    <source>
        <strain evidence="2 3">CBS 141311</strain>
    </source>
</reference>
<dbReference type="EMBL" id="LXJU01000031">
    <property type="protein sequence ID" value="OGE48227.1"/>
    <property type="molecule type" value="Genomic_DNA"/>
</dbReference>
<name>A0A1F5L569_PENAI</name>
<feature type="region of interest" description="Disordered" evidence="1">
    <location>
        <begin position="94"/>
        <end position="124"/>
    </location>
</feature>
<dbReference type="AlphaFoldDB" id="A0A1F5L569"/>
<protein>
    <submittedName>
        <fullName evidence="2">Uncharacterized protein</fullName>
    </submittedName>
</protein>
<sequence>MFTGDWETGPAPTEVTESPTYTALPTNFTTFTDTYTINQTAQSMIDDYSKYCPISNEDYEDGFQWADLPGNCQDLLETYCEPDIDVPSPQSTNFPGSCTPVPVSETTTSSATPTSTIPSPTMPGTTSEFLFVETRHRIRLPHSQDGIL</sequence>
<organism evidence="2 3">
    <name type="scientific">Penicillium arizonense</name>
    <dbReference type="NCBI Taxonomy" id="1835702"/>
    <lineage>
        <taxon>Eukaryota</taxon>
        <taxon>Fungi</taxon>
        <taxon>Dikarya</taxon>
        <taxon>Ascomycota</taxon>
        <taxon>Pezizomycotina</taxon>
        <taxon>Eurotiomycetes</taxon>
        <taxon>Eurotiomycetidae</taxon>
        <taxon>Eurotiales</taxon>
        <taxon>Aspergillaceae</taxon>
        <taxon>Penicillium</taxon>
    </lineage>
</organism>
<comment type="caution">
    <text evidence="2">The sequence shown here is derived from an EMBL/GenBank/DDBJ whole genome shotgun (WGS) entry which is preliminary data.</text>
</comment>
<dbReference type="OrthoDB" id="5985073at2759"/>
<dbReference type="RefSeq" id="XP_022483683.1">
    <property type="nucleotide sequence ID" value="XM_022636503.1"/>
</dbReference>
<evidence type="ECO:0000256" key="1">
    <source>
        <dbReference type="SAM" id="MobiDB-lite"/>
    </source>
</evidence>
<dbReference type="GeneID" id="34581237"/>
<evidence type="ECO:0000313" key="3">
    <source>
        <dbReference type="Proteomes" id="UP000177622"/>
    </source>
</evidence>
<proteinExistence type="predicted"/>